<dbReference type="InterPro" id="IPR006070">
    <property type="entry name" value="Sua5-like_dom"/>
</dbReference>
<comment type="subcellular location">
    <subcellularLocation>
        <location evidence="1">Cytoplasm</location>
    </subcellularLocation>
</comment>
<dbReference type="Pfam" id="PF01300">
    <property type="entry name" value="Sua5_yciO_yrdC"/>
    <property type="match status" value="1"/>
</dbReference>
<dbReference type="GO" id="GO:0061710">
    <property type="term" value="F:L-threonylcarbamoyladenylate synthase"/>
    <property type="evidence" value="ECO:0007669"/>
    <property type="project" value="UniProtKB-EC"/>
</dbReference>
<dbReference type="GO" id="GO:0006450">
    <property type="term" value="P:regulation of translational fidelity"/>
    <property type="evidence" value="ECO:0007669"/>
    <property type="project" value="TreeGrafter"/>
</dbReference>
<evidence type="ECO:0000256" key="8">
    <source>
        <dbReference type="ARBA" id="ARBA00022741"/>
    </source>
</evidence>
<evidence type="ECO:0000259" key="12">
    <source>
        <dbReference type="PROSITE" id="PS51163"/>
    </source>
</evidence>
<comment type="similarity">
    <text evidence="2">Belongs to the SUA5 family.</text>
</comment>
<keyword evidence="9" id="KW-0067">ATP-binding</keyword>
<dbReference type="InterPro" id="IPR050156">
    <property type="entry name" value="TC-AMP_synthase_SUA5"/>
</dbReference>
<dbReference type="GO" id="GO:0008033">
    <property type="term" value="P:tRNA processing"/>
    <property type="evidence" value="ECO:0007669"/>
    <property type="project" value="UniProtKB-KW"/>
</dbReference>
<keyword evidence="14" id="KW-1185">Reference proteome</keyword>
<dbReference type="Gene3D" id="3.90.870.10">
    <property type="entry name" value="DHBP synthase"/>
    <property type="match status" value="1"/>
</dbReference>
<proteinExistence type="inferred from homology"/>
<evidence type="ECO:0000256" key="11">
    <source>
        <dbReference type="ARBA" id="ARBA00048366"/>
    </source>
</evidence>
<keyword evidence="7" id="KW-0548">Nucleotidyltransferase</keyword>
<keyword evidence="6" id="KW-0819">tRNA processing</keyword>
<sequence>MDEAVIQKAVRVLRRDGLVVYPTDTIYGLGADALSELAVERVYEAKMRPPSMPVSVAVSDIEMLGAIARLDNVAEAFVDRFLPGPVTVVLKAKSCLPATLTGGTGNIGVRFPDHPVALALIRELDAPITATSANIHGGPDPITVDQVHVPHDYLIDGGVLPGTPSTVVDLVHRKVLRPGAKVEEVGAFLGALE</sequence>
<dbReference type="InterPro" id="IPR017945">
    <property type="entry name" value="DHBP_synth_RibB-like_a/b_dom"/>
</dbReference>
<evidence type="ECO:0000256" key="7">
    <source>
        <dbReference type="ARBA" id="ARBA00022695"/>
    </source>
</evidence>
<dbReference type="KEGG" id="maqe:RJ40_05300"/>
<evidence type="ECO:0000256" key="5">
    <source>
        <dbReference type="ARBA" id="ARBA00022679"/>
    </source>
</evidence>
<dbReference type="SUPFAM" id="SSF55821">
    <property type="entry name" value="YrdC/RibB"/>
    <property type="match status" value="1"/>
</dbReference>
<dbReference type="GO" id="GO:0003725">
    <property type="term" value="F:double-stranded RNA binding"/>
    <property type="evidence" value="ECO:0007669"/>
    <property type="project" value="InterPro"/>
</dbReference>
<evidence type="ECO:0000313" key="13">
    <source>
        <dbReference type="EMBL" id="QSZ66950.1"/>
    </source>
</evidence>
<evidence type="ECO:0000256" key="6">
    <source>
        <dbReference type="ARBA" id="ARBA00022694"/>
    </source>
</evidence>
<reference evidence="13" key="1">
    <citation type="journal article" date="2001" name="Int. J. Syst. Evol. Microbiol.">
        <title>Methanofollis aquaemaris sp. nov., a methanogen isolated from an aquaculture fish pond.</title>
        <authorList>
            <person name="Lai M.C."/>
            <person name="Chen S.C."/>
        </authorList>
    </citation>
    <scope>NUCLEOTIDE SEQUENCE</scope>
    <source>
        <strain evidence="13">N2F9704</strain>
    </source>
</reference>
<accession>A0A8A3S5G8</accession>
<evidence type="ECO:0000256" key="1">
    <source>
        <dbReference type="ARBA" id="ARBA00004496"/>
    </source>
</evidence>
<evidence type="ECO:0000256" key="10">
    <source>
        <dbReference type="ARBA" id="ARBA00029774"/>
    </source>
</evidence>
<dbReference type="GO" id="GO:0000049">
    <property type="term" value="F:tRNA binding"/>
    <property type="evidence" value="ECO:0007669"/>
    <property type="project" value="TreeGrafter"/>
</dbReference>
<evidence type="ECO:0000256" key="2">
    <source>
        <dbReference type="ARBA" id="ARBA00007663"/>
    </source>
</evidence>
<dbReference type="AlphaFoldDB" id="A0A8A3S5G8"/>
<dbReference type="NCBIfam" id="TIGR00057">
    <property type="entry name" value="L-threonylcarbamoyladenylate synthase"/>
    <property type="match status" value="1"/>
</dbReference>
<gene>
    <name evidence="13" type="ORF">RJ40_05300</name>
</gene>
<organism evidence="13 14">
    <name type="scientific">Methanofollis aquaemaris</name>
    <dbReference type="NCBI Taxonomy" id="126734"/>
    <lineage>
        <taxon>Archaea</taxon>
        <taxon>Methanobacteriati</taxon>
        <taxon>Methanobacteriota</taxon>
        <taxon>Stenosarchaea group</taxon>
        <taxon>Methanomicrobia</taxon>
        <taxon>Methanomicrobiales</taxon>
        <taxon>Methanomicrobiaceae</taxon>
        <taxon>Methanofollis</taxon>
    </lineage>
</organism>
<evidence type="ECO:0000256" key="3">
    <source>
        <dbReference type="ARBA" id="ARBA00012584"/>
    </source>
</evidence>
<protein>
    <recommendedName>
        <fullName evidence="10">L-threonylcarbamoyladenylate synthase</fullName>
        <ecNumber evidence="3">2.7.7.87</ecNumber>
    </recommendedName>
    <alternativeName>
        <fullName evidence="10">L-threonylcarbamoyladenylate synthase</fullName>
    </alternativeName>
</protein>
<feature type="domain" description="YrdC-like" evidence="12">
    <location>
        <begin position="3"/>
        <end position="181"/>
    </location>
</feature>
<dbReference type="PANTHER" id="PTHR17490">
    <property type="entry name" value="SUA5"/>
    <property type="match status" value="1"/>
</dbReference>
<dbReference type="PROSITE" id="PS51163">
    <property type="entry name" value="YRDC"/>
    <property type="match status" value="1"/>
</dbReference>
<dbReference type="GO" id="GO:0005737">
    <property type="term" value="C:cytoplasm"/>
    <property type="evidence" value="ECO:0007669"/>
    <property type="project" value="UniProtKB-SubCell"/>
</dbReference>
<dbReference type="GeneID" id="76423754"/>
<dbReference type="GO" id="GO:0005524">
    <property type="term" value="F:ATP binding"/>
    <property type="evidence" value="ECO:0007669"/>
    <property type="project" value="UniProtKB-KW"/>
</dbReference>
<dbReference type="EC" id="2.7.7.87" evidence="3"/>
<evidence type="ECO:0000256" key="4">
    <source>
        <dbReference type="ARBA" id="ARBA00022490"/>
    </source>
</evidence>
<keyword evidence="8" id="KW-0547">Nucleotide-binding</keyword>
<keyword evidence="4" id="KW-0963">Cytoplasm</keyword>
<dbReference type="Proteomes" id="UP001042704">
    <property type="component" value="Chromosome"/>
</dbReference>
<evidence type="ECO:0000256" key="9">
    <source>
        <dbReference type="ARBA" id="ARBA00022840"/>
    </source>
</evidence>
<dbReference type="EMBL" id="CP036172">
    <property type="protein sequence ID" value="QSZ66950.1"/>
    <property type="molecule type" value="Genomic_DNA"/>
</dbReference>
<evidence type="ECO:0000313" key="14">
    <source>
        <dbReference type="Proteomes" id="UP001042704"/>
    </source>
</evidence>
<reference evidence="13" key="2">
    <citation type="submission" date="2019-02" db="EMBL/GenBank/DDBJ databases">
        <authorList>
            <person name="Chen S.-C."/>
            <person name="Chien H.-H."/>
            <person name="Lai M.-C."/>
        </authorList>
    </citation>
    <scope>NUCLEOTIDE SEQUENCE</scope>
    <source>
        <strain evidence="13">N2F9704</strain>
    </source>
</reference>
<dbReference type="PANTHER" id="PTHR17490:SF16">
    <property type="entry name" value="THREONYLCARBAMOYL-AMP SYNTHASE"/>
    <property type="match status" value="1"/>
</dbReference>
<keyword evidence="5" id="KW-0808">Transferase</keyword>
<dbReference type="RefSeq" id="WP_265582318.1">
    <property type="nucleotide sequence ID" value="NZ_CP036172.1"/>
</dbReference>
<name>A0A8A3S5G8_9EURY</name>
<comment type="catalytic activity">
    <reaction evidence="11">
        <text>L-threonine + hydrogencarbonate + ATP = L-threonylcarbamoyladenylate + diphosphate + H2O</text>
        <dbReference type="Rhea" id="RHEA:36407"/>
        <dbReference type="ChEBI" id="CHEBI:15377"/>
        <dbReference type="ChEBI" id="CHEBI:17544"/>
        <dbReference type="ChEBI" id="CHEBI:30616"/>
        <dbReference type="ChEBI" id="CHEBI:33019"/>
        <dbReference type="ChEBI" id="CHEBI:57926"/>
        <dbReference type="ChEBI" id="CHEBI:73682"/>
        <dbReference type="EC" id="2.7.7.87"/>
    </reaction>
</comment>